<evidence type="ECO:0000256" key="10">
    <source>
        <dbReference type="ARBA" id="ARBA00023163"/>
    </source>
</evidence>
<evidence type="ECO:0000256" key="4">
    <source>
        <dbReference type="ARBA" id="ARBA00022490"/>
    </source>
</evidence>
<dbReference type="EMBL" id="DS469520">
    <property type="protein sequence ID" value="EDO47294.1"/>
    <property type="molecule type" value="Genomic_DNA"/>
</dbReference>
<dbReference type="InterPro" id="IPR024874">
    <property type="entry name" value="Transcription_factor_Maf_fam"/>
</dbReference>
<reference evidence="17 18" key="1">
    <citation type="journal article" date="2007" name="Science">
        <title>Sea anemone genome reveals ancestral eumetazoan gene repertoire and genomic organization.</title>
        <authorList>
            <person name="Putnam N.H."/>
            <person name="Srivastava M."/>
            <person name="Hellsten U."/>
            <person name="Dirks B."/>
            <person name="Chapman J."/>
            <person name="Salamov A."/>
            <person name="Terry A."/>
            <person name="Shapiro H."/>
            <person name="Lindquist E."/>
            <person name="Kapitonov V.V."/>
            <person name="Jurka J."/>
            <person name="Genikhovich G."/>
            <person name="Grigoriev I.V."/>
            <person name="Lucas S.M."/>
            <person name="Steele R.E."/>
            <person name="Finnerty J.R."/>
            <person name="Technau U."/>
            <person name="Martindale M.Q."/>
            <person name="Rokhsar D.S."/>
        </authorList>
    </citation>
    <scope>NUCLEOTIDE SEQUENCE [LARGE SCALE GENOMIC DNA]</scope>
    <source>
        <strain evidence="18">CH2 X CH6</strain>
    </source>
</reference>
<evidence type="ECO:0000313" key="18">
    <source>
        <dbReference type="Proteomes" id="UP000001593"/>
    </source>
</evidence>
<evidence type="ECO:0000256" key="5">
    <source>
        <dbReference type="ARBA" id="ARBA00022499"/>
    </source>
</evidence>
<feature type="coiled-coil region" evidence="15">
    <location>
        <begin position="44"/>
        <end position="103"/>
    </location>
</feature>
<dbReference type="InParanoid" id="A7RMM4"/>
<evidence type="ECO:0000256" key="9">
    <source>
        <dbReference type="ARBA" id="ARBA00023159"/>
    </source>
</evidence>
<dbReference type="InterPro" id="IPR004826">
    <property type="entry name" value="bZIP_Maf"/>
</dbReference>
<evidence type="ECO:0000313" key="17">
    <source>
        <dbReference type="EMBL" id="EDO47294.1"/>
    </source>
</evidence>
<dbReference type="GO" id="GO:0045944">
    <property type="term" value="P:positive regulation of transcription by RNA polymerase II"/>
    <property type="evidence" value="ECO:0007669"/>
    <property type="project" value="UniProtKB-ARBA"/>
</dbReference>
<evidence type="ECO:0000256" key="14">
    <source>
        <dbReference type="ARBA" id="ARBA00071773"/>
    </source>
</evidence>
<dbReference type="GO" id="GO:0006357">
    <property type="term" value="P:regulation of transcription by RNA polymerase II"/>
    <property type="evidence" value="ECO:0000318"/>
    <property type="project" value="GO_Central"/>
</dbReference>
<evidence type="ECO:0000256" key="6">
    <source>
        <dbReference type="ARBA" id="ARBA00022843"/>
    </source>
</evidence>
<dbReference type="GO" id="GO:0000981">
    <property type="term" value="F:DNA-binding transcription factor activity, RNA polymerase II-specific"/>
    <property type="evidence" value="ECO:0000318"/>
    <property type="project" value="GO_Central"/>
</dbReference>
<dbReference type="InterPro" id="IPR004827">
    <property type="entry name" value="bZIP"/>
</dbReference>
<dbReference type="PANTHER" id="PTHR10129">
    <property type="entry name" value="TRANSCRIPTION FACTOR MAF"/>
    <property type="match status" value="1"/>
</dbReference>
<keyword evidence="7" id="KW-0805">Transcription regulation</keyword>
<dbReference type="AlphaFoldDB" id="A7RMM4"/>
<sequence length="116" mass="14003">TQFTDKELMELSVRELNTKLRGLPSTEIDTIRKRRRSLKNRGYAMNCRTKREQENKELAKMNKKLARDVVSMKEELRKIKKERDAMKTKYDKMREVLNRLCRESARFYNNEKKNSS</sequence>
<keyword evidence="8" id="KW-0238">DNA-binding</keyword>
<keyword evidence="18" id="KW-1185">Reference proteome</keyword>
<proteinExistence type="predicted"/>
<feature type="non-terminal residue" evidence="17">
    <location>
        <position position="1"/>
    </location>
</feature>
<dbReference type="PROSITE" id="PS50217">
    <property type="entry name" value="BZIP"/>
    <property type="match status" value="1"/>
</dbReference>
<evidence type="ECO:0000256" key="8">
    <source>
        <dbReference type="ARBA" id="ARBA00023125"/>
    </source>
</evidence>
<dbReference type="InterPro" id="IPR008917">
    <property type="entry name" value="TF_DNA-bd_sf"/>
</dbReference>
<comment type="subcellular location">
    <subcellularLocation>
        <location evidence="2">Cytoplasm</location>
    </subcellularLocation>
    <subcellularLocation>
        <location evidence="1">Nucleus</location>
    </subcellularLocation>
</comment>
<keyword evidence="10" id="KW-0804">Transcription</keyword>
<dbReference type="IntAct" id="A7RMM4">
    <property type="interactions" value="5"/>
</dbReference>
<keyword evidence="15" id="KW-0175">Coiled coil</keyword>
<dbReference type="Gene3D" id="1.20.5.170">
    <property type="match status" value="1"/>
</dbReference>
<evidence type="ECO:0000259" key="16">
    <source>
        <dbReference type="PROSITE" id="PS50217"/>
    </source>
</evidence>
<dbReference type="PhylomeDB" id="A7RMM4"/>
<evidence type="ECO:0000256" key="2">
    <source>
        <dbReference type="ARBA" id="ARBA00004496"/>
    </source>
</evidence>
<comment type="function">
    <text evidence="12">Acts as a transcriptional activator which regulates the expression of several rod-specific genes, including RHO and PDE6B. Also functions as a transcriptional coactivator, stimulating transcription mediated by the transcription factor CRX and NR2E3. Binds to the rhodopsin promoter in a sequence-specific manner.</text>
</comment>
<evidence type="ECO:0000256" key="12">
    <source>
        <dbReference type="ARBA" id="ARBA00055281"/>
    </source>
</evidence>
<dbReference type="STRING" id="45351.A7RMM4"/>
<dbReference type="HOGENOM" id="CLU_112948_2_0_1"/>
<keyword evidence="11" id="KW-0539">Nucleus</keyword>
<dbReference type="eggNOG" id="KOG4196">
    <property type="taxonomic scope" value="Eukaryota"/>
</dbReference>
<evidence type="ECO:0000256" key="13">
    <source>
        <dbReference type="ARBA" id="ARBA00066263"/>
    </source>
</evidence>
<keyword evidence="9" id="KW-0010">Activator</keyword>
<keyword evidence="4" id="KW-0963">Cytoplasm</keyword>
<dbReference type="PANTHER" id="PTHR10129:SF48">
    <property type="entry name" value="MAF-S, ISOFORM B"/>
    <property type="match status" value="1"/>
</dbReference>
<gene>
    <name evidence="17" type="ORF">NEMVEDRAFT_v1g86952</name>
</gene>
<dbReference type="FunFam" id="1.20.5.170:FF:000071">
    <property type="entry name" value="Neural retina-specific leucine zipper protein"/>
    <property type="match status" value="1"/>
</dbReference>
<keyword evidence="5" id="KW-1017">Isopeptide bond</keyword>
<keyword evidence="6" id="KW-0832">Ubl conjugation</keyword>
<dbReference type="Proteomes" id="UP000001593">
    <property type="component" value="Unassembled WGS sequence"/>
</dbReference>
<evidence type="ECO:0000256" key="11">
    <source>
        <dbReference type="ARBA" id="ARBA00023242"/>
    </source>
</evidence>
<dbReference type="SUPFAM" id="SSF47454">
    <property type="entry name" value="A DNA-binding domain in eukaryotic transcription factors"/>
    <property type="match status" value="1"/>
</dbReference>
<dbReference type="Pfam" id="PF03131">
    <property type="entry name" value="bZIP_Maf"/>
    <property type="match status" value="1"/>
</dbReference>
<keyword evidence="3" id="KW-0217">Developmental protein</keyword>
<dbReference type="GO" id="GO:0005737">
    <property type="term" value="C:cytoplasm"/>
    <property type="evidence" value="ECO:0007669"/>
    <property type="project" value="UniProtKB-SubCell"/>
</dbReference>
<evidence type="ECO:0000256" key="1">
    <source>
        <dbReference type="ARBA" id="ARBA00004123"/>
    </source>
</evidence>
<comment type="subunit">
    <text evidence="13">Interacts with FIZ1; this interaction represses transactivation. Interacts (via the leucine-zipper domain) with CRX.</text>
</comment>
<evidence type="ECO:0000256" key="3">
    <source>
        <dbReference type="ARBA" id="ARBA00022473"/>
    </source>
</evidence>
<name>A7RMM4_NEMVE</name>
<protein>
    <recommendedName>
        <fullName evidence="14">Neural retina-specific leucine zipper protein</fullName>
    </recommendedName>
</protein>
<evidence type="ECO:0000256" key="7">
    <source>
        <dbReference type="ARBA" id="ARBA00023015"/>
    </source>
</evidence>
<evidence type="ECO:0000256" key="15">
    <source>
        <dbReference type="SAM" id="Coils"/>
    </source>
</evidence>
<dbReference type="GO" id="GO:0000978">
    <property type="term" value="F:RNA polymerase II cis-regulatory region sequence-specific DNA binding"/>
    <property type="evidence" value="ECO:0000318"/>
    <property type="project" value="GO_Central"/>
</dbReference>
<accession>A7RMM4</accession>
<dbReference type="KEGG" id="nve:5519533"/>
<organism evidence="17 18">
    <name type="scientific">Nematostella vectensis</name>
    <name type="common">Starlet sea anemone</name>
    <dbReference type="NCBI Taxonomy" id="45351"/>
    <lineage>
        <taxon>Eukaryota</taxon>
        <taxon>Metazoa</taxon>
        <taxon>Cnidaria</taxon>
        <taxon>Anthozoa</taxon>
        <taxon>Hexacorallia</taxon>
        <taxon>Actiniaria</taxon>
        <taxon>Edwardsiidae</taxon>
        <taxon>Nematostella</taxon>
    </lineage>
</organism>
<dbReference type="OrthoDB" id="5990467at2759"/>
<dbReference type="GO" id="GO:0005634">
    <property type="term" value="C:nucleus"/>
    <property type="evidence" value="ECO:0000318"/>
    <property type="project" value="GO_Central"/>
</dbReference>
<feature type="domain" description="BZIP" evidence="16">
    <location>
        <begin position="30"/>
        <end position="93"/>
    </location>
</feature>